<dbReference type="GeneID" id="59284799"/>
<gene>
    <name evidence="2" type="ORF">HO173_003130</name>
</gene>
<dbReference type="RefSeq" id="XP_037167923.1">
    <property type="nucleotide sequence ID" value="XM_037305058.1"/>
</dbReference>
<dbReference type="InterPro" id="IPR055222">
    <property type="entry name" value="PRISE-like_Rossmann-fold"/>
</dbReference>
<dbReference type="Proteomes" id="UP000578531">
    <property type="component" value="Unassembled WGS sequence"/>
</dbReference>
<proteinExistence type="predicted"/>
<dbReference type="EMBL" id="JACCJC010000008">
    <property type="protein sequence ID" value="KAF6238624.1"/>
    <property type="molecule type" value="Genomic_DNA"/>
</dbReference>
<feature type="domain" description="PRISE-like Rossmann-fold" evidence="1">
    <location>
        <begin position="12"/>
        <end position="391"/>
    </location>
</feature>
<dbReference type="InterPro" id="IPR036291">
    <property type="entry name" value="NAD(P)-bd_dom_sf"/>
</dbReference>
<evidence type="ECO:0000259" key="1">
    <source>
        <dbReference type="Pfam" id="PF22917"/>
    </source>
</evidence>
<dbReference type="Pfam" id="PF22917">
    <property type="entry name" value="PRISE"/>
    <property type="match status" value="1"/>
</dbReference>
<reference evidence="2 3" key="1">
    <citation type="journal article" date="2020" name="Genomics">
        <title>Complete, high-quality genomes from long-read metagenomic sequencing of two wolf lichen thalli reveals enigmatic genome architecture.</title>
        <authorList>
            <person name="McKenzie S.K."/>
            <person name="Walston R.F."/>
            <person name="Allen J.L."/>
        </authorList>
    </citation>
    <scope>NUCLEOTIDE SEQUENCE [LARGE SCALE GENOMIC DNA]</scope>
    <source>
        <strain evidence="2">WasteWater2</strain>
    </source>
</reference>
<dbReference type="PANTHER" id="PTHR32487">
    <property type="entry name" value="3-OXO-DELTA(4,5)-STEROID 5-BETA-REDUCTASE"/>
    <property type="match status" value="1"/>
</dbReference>
<dbReference type="CDD" id="cd08948">
    <property type="entry name" value="5beta-POR_like_SDR_a"/>
    <property type="match status" value="1"/>
</dbReference>
<evidence type="ECO:0000313" key="3">
    <source>
        <dbReference type="Proteomes" id="UP000578531"/>
    </source>
</evidence>
<protein>
    <recommendedName>
        <fullName evidence="1">PRISE-like Rossmann-fold domain-containing protein</fullName>
    </recommendedName>
</protein>
<name>A0A8H6G165_9LECA</name>
<evidence type="ECO:0000313" key="2">
    <source>
        <dbReference type="EMBL" id="KAF6238624.1"/>
    </source>
</evidence>
<dbReference type="SUPFAM" id="SSF51735">
    <property type="entry name" value="NAD(P)-binding Rossmann-fold domains"/>
    <property type="match status" value="1"/>
</dbReference>
<comment type="caution">
    <text evidence="2">The sequence shown here is derived from an EMBL/GenBank/DDBJ whole genome shotgun (WGS) entry which is preliminary data.</text>
</comment>
<dbReference type="Gene3D" id="3.40.50.720">
    <property type="entry name" value="NAD(P)-binding Rossmann-like Domain"/>
    <property type="match status" value="1"/>
</dbReference>
<keyword evidence="3" id="KW-1185">Reference proteome</keyword>
<organism evidence="2 3">
    <name type="scientific">Letharia columbiana</name>
    <dbReference type="NCBI Taxonomy" id="112416"/>
    <lineage>
        <taxon>Eukaryota</taxon>
        <taxon>Fungi</taxon>
        <taxon>Dikarya</taxon>
        <taxon>Ascomycota</taxon>
        <taxon>Pezizomycotina</taxon>
        <taxon>Lecanoromycetes</taxon>
        <taxon>OSLEUM clade</taxon>
        <taxon>Lecanoromycetidae</taxon>
        <taxon>Lecanorales</taxon>
        <taxon>Lecanorineae</taxon>
        <taxon>Parmeliaceae</taxon>
        <taxon>Letharia</taxon>
    </lineage>
</organism>
<sequence length="392" mass="43151">MARSASATGAHALVFGASGLAGWGVVDQLLSNYPAPGAFSHVTALVNRPFSVADSCWPDPSPSRPKLQLVSHVNLLKGSVEDFTAFLKCEVEDIGSVTHAFYFAYKQEQEPDVETKVNRDMIERAIGALNILSPNLKFVVLPSGTRGYGIHIPGGVFKAPFKESMGRLPEPIASNVFCFAHQDALEEMSKGRNWTWCEVRPDAIIGFVPNGSTFNLPAHWATYLSLYALVEGKGAEVPFPGTVPAYNSLFNDASADIIAKFSIWACLHPEKCGGGELFNIADQAPPSRMSERWPAIAKYFGLEGVGPDIDGKDVLKPGEYIEKHKQVLEAWGGKGSRVFKAEYLDEYGYHFTFDRHMILEKTRKVGFEEEIEPNTSWFKAFDRLRLAGMIPG</sequence>
<dbReference type="PANTHER" id="PTHR32487:SF4">
    <property type="entry name" value="SIRQ PROTEIN"/>
    <property type="match status" value="1"/>
</dbReference>
<dbReference type="AlphaFoldDB" id="A0A8H6G165"/>
<dbReference type="OrthoDB" id="1731983at2759"/>
<accession>A0A8H6G165</accession>